<sequence>MKPAASPACDEEAASPRPTPPRQQEPQVRPREAGRQGYVVKCCHSVAITSRAHGRLLLEGPGGEKVKSKEEESPREEMVVV</sequence>
<organism evidence="2 3">
    <name type="scientific">Portunus trituberculatus</name>
    <name type="common">Swimming crab</name>
    <name type="synonym">Neptunus trituberculatus</name>
    <dbReference type="NCBI Taxonomy" id="210409"/>
    <lineage>
        <taxon>Eukaryota</taxon>
        <taxon>Metazoa</taxon>
        <taxon>Ecdysozoa</taxon>
        <taxon>Arthropoda</taxon>
        <taxon>Crustacea</taxon>
        <taxon>Multicrustacea</taxon>
        <taxon>Malacostraca</taxon>
        <taxon>Eumalacostraca</taxon>
        <taxon>Eucarida</taxon>
        <taxon>Decapoda</taxon>
        <taxon>Pleocyemata</taxon>
        <taxon>Brachyura</taxon>
        <taxon>Eubrachyura</taxon>
        <taxon>Portunoidea</taxon>
        <taxon>Portunidae</taxon>
        <taxon>Portuninae</taxon>
        <taxon>Portunus</taxon>
    </lineage>
</organism>
<comment type="caution">
    <text evidence="2">The sequence shown here is derived from an EMBL/GenBank/DDBJ whole genome shotgun (WGS) entry which is preliminary data.</text>
</comment>
<proteinExistence type="predicted"/>
<accession>A0A5B7K695</accession>
<reference evidence="2 3" key="1">
    <citation type="submission" date="2019-05" db="EMBL/GenBank/DDBJ databases">
        <title>Another draft genome of Portunus trituberculatus and its Hox gene families provides insights of decapod evolution.</title>
        <authorList>
            <person name="Jeong J.-H."/>
            <person name="Song I."/>
            <person name="Kim S."/>
            <person name="Choi T."/>
            <person name="Kim D."/>
            <person name="Ryu S."/>
            <person name="Kim W."/>
        </authorList>
    </citation>
    <scope>NUCLEOTIDE SEQUENCE [LARGE SCALE GENOMIC DNA]</scope>
    <source>
        <tissue evidence="2">Muscle</tissue>
    </source>
</reference>
<protein>
    <submittedName>
        <fullName evidence="2">Uncharacterized protein</fullName>
    </submittedName>
</protein>
<keyword evidence="3" id="KW-1185">Reference proteome</keyword>
<feature type="compositionally biased region" description="Basic and acidic residues" evidence="1">
    <location>
        <begin position="62"/>
        <end position="81"/>
    </location>
</feature>
<feature type="region of interest" description="Disordered" evidence="1">
    <location>
        <begin position="58"/>
        <end position="81"/>
    </location>
</feature>
<evidence type="ECO:0000256" key="1">
    <source>
        <dbReference type="SAM" id="MobiDB-lite"/>
    </source>
</evidence>
<dbReference type="AlphaFoldDB" id="A0A5B7K695"/>
<name>A0A5B7K695_PORTR</name>
<feature type="region of interest" description="Disordered" evidence="1">
    <location>
        <begin position="1"/>
        <end position="36"/>
    </location>
</feature>
<dbReference type="EMBL" id="VSRR010121748">
    <property type="protein sequence ID" value="MPD00175.1"/>
    <property type="molecule type" value="Genomic_DNA"/>
</dbReference>
<dbReference type="Proteomes" id="UP000324222">
    <property type="component" value="Unassembled WGS sequence"/>
</dbReference>
<gene>
    <name evidence="2" type="ORF">E2C01_095631</name>
</gene>
<evidence type="ECO:0000313" key="2">
    <source>
        <dbReference type="EMBL" id="MPD00175.1"/>
    </source>
</evidence>
<evidence type="ECO:0000313" key="3">
    <source>
        <dbReference type="Proteomes" id="UP000324222"/>
    </source>
</evidence>